<name>A0ABN3B138_9MICC</name>
<proteinExistence type="predicted"/>
<organism evidence="2 3">
    <name type="scientific">Arthrobacter parietis</name>
    <dbReference type="NCBI Taxonomy" id="271434"/>
    <lineage>
        <taxon>Bacteria</taxon>
        <taxon>Bacillati</taxon>
        <taxon>Actinomycetota</taxon>
        <taxon>Actinomycetes</taxon>
        <taxon>Micrococcales</taxon>
        <taxon>Micrococcaceae</taxon>
        <taxon>Arthrobacter</taxon>
    </lineage>
</organism>
<evidence type="ECO:0000256" key="1">
    <source>
        <dbReference type="SAM" id="SignalP"/>
    </source>
</evidence>
<sequence length="126" mass="13885">MRRISSLFAVLALLLLPACGASSPADTYREAISAIDGVERVSVEWARIGAGDSTSIEIDTATSDTAELHRILDDTVRAFVESADRHEETTLNYMVYSQDRSEYLTPSDLGSVMRSLSDIREHYGID</sequence>
<feature type="signal peptide" evidence="1">
    <location>
        <begin position="1"/>
        <end position="20"/>
    </location>
</feature>
<reference evidence="2 3" key="1">
    <citation type="journal article" date="2019" name="Int. J. Syst. Evol. Microbiol.">
        <title>The Global Catalogue of Microorganisms (GCM) 10K type strain sequencing project: providing services to taxonomists for standard genome sequencing and annotation.</title>
        <authorList>
            <consortium name="The Broad Institute Genomics Platform"/>
            <consortium name="The Broad Institute Genome Sequencing Center for Infectious Disease"/>
            <person name="Wu L."/>
            <person name="Ma J."/>
        </authorList>
    </citation>
    <scope>NUCLEOTIDE SEQUENCE [LARGE SCALE GENOMIC DNA]</scope>
    <source>
        <strain evidence="2 3">JCM 14917</strain>
    </source>
</reference>
<evidence type="ECO:0000313" key="3">
    <source>
        <dbReference type="Proteomes" id="UP001500974"/>
    </source>
</evidence>
<evidence type="ECO:0000313" key="2">
    <source>
        <dbReference type="EMBL" id="GAA2177539.1"/>
    </source>
</evidence>
<dbReference type="RefSeq" id="WP_277358946.1">
    <property type="nucleotide sequence ID" value="NZ_BAAAON010000003.1"/>
</dbReference>
<keyword evidence="1" id="KW-0732">Signal</keyword>
<accession>A0ABN3B138</accession>
<gene>
    <name evidence="2" type="ORF">GCM10009784_28620</name>
</gene>
<feature type="chain" id="PRO_5047317551" evidence="1">
    <location>
        <begin position="21"/>
        <end position="126"/>
    </location>
</feature>
<dbReference type="Proteomes" id="UP001500974">
    <property type="component" value="Unassembled WGS sequence"/>
</dbReference>
<keyword evidence="3" id="KW-1185">Reference proteome</keyword>
<comment type="caution">
    <text evidence="2">The sequence shown here is derived from an EMBL/GenBank/DDBJ whole genome shotgun (WGS) entry which is preliminary data.</text>
</comment>
<dbReference type="EMBL" id="BAAAON010000003">
    <property type="protein sequence ID" value="GAA2177539.1"/>
    <property type="molecule type" value="Genomic_DNA"/>
</dbReference>
<protein>
    <submittedName>
        <fullName evidence="2">Uncharacterized protein</fullName>
    </submittedName>
</protein>